<reference evidence="1" key="1">
    <citation type="submission" date="2016-02" db="EMBL/GenBank/DDBJ databases">
        <title>WGS assembly of Manihot esculenta.</title>
        <authorList>
            <person name="Bredeson J.V."/>
            <person name="Prochnik S.E."/>
            <person name="Lyons J.B."/>
            <person name="Schmutz J."/>
            <person name="Grimwood J."/>
            <person name="Vrebalov J."/>
            <person name="Bart R.S."/>
            <person name="Amuge T."/>
            <person name="Ferguson M.E."/>
            <person name="Green R."/>
            <person name="Putnam N."/>
            <person name="Stites J."/>
            <person name="Rounsley S."/>
            <person name="Rokhsar D.S."/>
        </authorList>
    </citation>
    <scope>NUCLEOTIDE SEQUENCE [LARGE SCALE GENOMIC DNA]</scope>
    <source>
        <tissue evidence="1">Leaf</tissue>
    </source>
</reference>
<name>A0A2C9WHI0_MANES</name>
<organism evidence="1">
    <name type="scientific">Manihot esculenta</name>
    <name type="common">Cassava</name>
    <name type="synonym">Jatropha manihot</name>
    <dbReference type="NCBI Taxonomy" id="3983"/>
    <lineage>
        <taxon>Eukaryota</taxon>
        <taxon>Viridiplantae</taxon>
        <taxon>Streptophyta</taxon>
        <taxon>Embryophyta</taxon>
        <taxon>Tracheophyta</taxon>
        <taxon>Spermatophyta</taxon>
        <taxon>Magnoliopsida</taxon>
        <taxon>eudicotyledons</taxon>
        <taxon>Gunneridae</taxon>
        <taxon>Pentapetalae</taxon>
        <taxon>rosids</taxon>
        <taxon>fabids</taxon>
        <taxon>Malpighiales</taxon>
        <taxon>Euphorbiaceae</taxon>
        <taxon>Crotonoideae</taxon>
        <taxon>Manihoteae</taxon>
        <taxon>Manihot</taxon>
    </lineage>
</organism>
<proteinExistence type="predicted"/>
<sequence length="52" mass="6005">MPWDLGVLCHLPQILTIIFLNFKCNITLLLGNLSMNHHDIYIYIMPNLPILA</sequence>
<dbReference type="AlphaFoldDB" id="A0A2C9WHI0"/>
<accession>A0A2C9WHI0</accession>
<evidence type="ECO:0000313" key="1">
    <source>
        <dbReference type="EMBL" id="OAY59532.1"/>
    </source>
</evidence>
<dbReference type="EMBL" id="CM004387">
    <property type="protein sequence ID" value="OAY59532.1"/>
    <property type="molecule type" value="Genomic_DNA"/>
</dbReference>
<protein>
    <submittedName>
        <fullName evidence="1">Uncharacterized protein</fullName>
    </submittedName>
</protein>
<gene>
    <name evidence="1" type="ORF">MANES_01G038500</name>
</gene>